<dbReference type="InterPro" id="IPR018201">
    <property type="entry name" value="Ketoacyl_synth_AS"/>
</dbReference>
<dbReference type="InterPro" id="IPR042104">
    <property type="entry name" value="PKS_dehydratase_sf"/>
</dbReference>
<dbReference type="InterPro" id="IPR016039">
    <property type="entry name" value="Thiolase-like"/>
</dbReference>
<dbReference type="InterPro" id="IPR029058">
    <property type="entry name" value="AB_hydrolase_fold"/>
</dbReference>
<dbReference type="SUPFAM" id="SSF53474">
    <property type="entry name" value="alpha/beta-Hydrolases"/>
    <property type="match status" value="1"/>
</dbReference>
<gene>
    <name evidence="14" type="ORF">WS67_09435</name>
</gene>
<dbReference type="Pfam" id="PF00975">
    <property type="entry name" value="Thioesterase"/>
    <property type="match status" value="1"/>
</dbReference>
<dbReference type="SMART" id="SM00826">
    <property type="entry name" value="PKS_DH"/>
    <property type="match status" value="1"/>
</dbReference>
<dbReference type="InterPro" id="IPR036291">
    <property type="entry name" value="NAD(P)-bd_dom_sf"/>
</dbReference>
<proteinExistence type="inferred from homology"/>
<dbReference type="Gene3D" id="3.10.129.110">
    <property type="entry name" value="Polyketide synthase dehydratase"/>
    <property type="match status" value="1"/>
</dbReference>
<evidence type="ECO:0000256" key="3">
    <source>
        <dbReference type="ARBA" id="ARBA00022553"/>
    </source>
</evidence>
<dbReference type="GO" id="GO:0071766">
    <property type="term" value="P:Actinobacterium-type cell wall biogenesis"/>
    <property type="evidence" value="ECO:0007669"/>
    <property type="project" value="UniProtKB-ARBA"/>
</dbReference>
<dbReference type="Gene3D" id="1.10.1200.10">
    <property type="entry name" value="ACP-like"/>
    <property type="match status" value="2"/>
</dbReference>
<dbReference type="Pfam" id="PF23024">
    <property type="entry name" value="AMP-dom_DIP2-like"/>
    <property type="match status" value="1"/>
</dbReference>
<evidence type="ECO:0000256" key="4">
    <source>
        <dbReference type="ARBA" id="ARBA00022679"/>
    </source>
</evidence>
<dbReference type="FunFam" id="3.40.47.10:FF:000019">
    <property type="entry name" value="Polyketide synthase type I"/>
    <property type="match status" value="1"/>
</dbReference>
<evidence type="ECO:0000259" key="11">
    <source>
        <dbReference type="PROSITE" id="PS50075"/>
    </source>
</evidence>
<dbReference type="InterPro" id="IPR020806">
    <property type="entry name" value="PKS_PP-bd"/>
</dbReference>
<dbReference type="InterPro" id="IPR009081">
    <property type="entry name" value="PP-bd_ACP"/>
</dbReference>
<dbReference type="InterPro" id="IPR045851">
    <property type="entry name" value="AMP-bd_C_sf"/>
</dbReference>
<keyword evidence="3" id="KW-0597">Phosphoprotein</keyword>
<dbReference type="Pfam" id="PF14765">
    <property type="entry name" value="PS-DH"/>
    <property type="match status" value="1"/>
</dbReference>
<comment type="caution">
    <text evidence="14">The sequence shown here is derived from an EMBL/GenBank/DDBJ whole genome shotgun (WGS) entry which is preliminary data.</text>
</comment>
<dbReference type="InterPro" id="IPR042099">
    <property type="entry name" value="ANL_N_sf"/>
</dbReference>
<feature type="domain" description="Ketosynthase family 3 (KS3)" evidence="12">
    <location>
        <begin position="685"/>
        <end position="1108"/>
    </location>
</feature>
<dbReference type="GO" id="GO:0004312">
    <property type="term" value="F:fatty acid synthase activity"/>
    <property type="evidence" value="ECO:0007669"/>
    <property type="project" value="TreeGrafter"/>
</dbReference>
<dbReference type="Pfam" id="PF22621">
    <property type="entry name" value="CurL-like_PKS_C"/>
    <property type="match status" value="1"/>
</dbReference>
<dbReference type="GO" id="GO:0004315">
    <property type="term" value="F:3-oxoacyl-[acyl-carrier-protein] synthase activity"/>
    <property type="evidence" value="ECO:0007669"/>
    <property type="project" value="InterPro"/>
</dbReference>
<dbReference type="Gene3D" id="3.40.50.720">
    <property type="entry name" value="NAD(P)-binding Rossmann-like Domain"/>
    <property type="match status" value="1"/>
</dbReference>
<dbReference type="InterPro" id="IPR001227">
    <property type="entry name" value="Ac_transferase_dom_sf"/>
</dbReference>
<dbReference type="GO" id="GO:0031177">
    <property type="term" value="F:phosphopantetheine binding"/>
    <property type="evidence" value="ECO:0007669"/>
    <property type="project" value="InterPro"/>
</dbReference>
<dbReference type="GO" id="GO:0046872">
    <property type="term" value="F:metal ion binding"/>
    <property type="evidence" value="ECO:0007669"/>
    <property type="project" value="UniProtKB-KW"/>
</dbReference>
<dbReference type="Pfam" id="PF00698">
    <property type="entry name" value="Acyl_transf_1"/>
    <property type="match status" value="1"/>
</dbReference>
<dbReference type="PROSITE" id="PS50075">
    <property type="entry name" value="CARRIER"/>
    <property type="match status" value="2"/>
</dbReference>
<dbReference type="InterPro" id="IPR013968">
    <property type="entry name" value="PKS_KR"/>
</dbReference>
<evidence type="ECO:0000313" key="14">
    <source>
        <dbReference type="EMBL" id="KVE28215.1"/>
    </source>
</evidence>
<comment type="function">
    <text evidence="8">Involved in production of the polyketide antibiotic thailandamide.</text>
</comment>
<organism evidence="14 15">
    <name type="scientific">Burkholderia singularis</name>
    <dbReference type="NCBI Taxonomy" id="1503053"/>
    <lineage>
        <taxon>Bacteria</taxon>
        <taxon>Pseudomonadati</taxon>
        <taxon>Pseudomonadota</taxon>
        <taxon>Betaproteobacteria</taxon>
        <taxon>Burkholderiales</taxon>
        <taxon>Burkholderiaceae</taxon>
        <taxon>Burkholderia</taxon>
        <taxon>pseudomallei group</taxon>
    </lineage>
</organism>
<dbReference type="InterPro" id="IPR057326">
    <property type="entry name" value="KR_dom"/>
</dbReference>
<evidence type="ECO:0000256" key="2">
    <source>
        <dbReference type="ARBA" id="ARBA00022450"/>
    </source>
</evidence>
<evidence type="ECO:0000256" key="10">
    <source>
        <dbReference type="SAM" id="MobiDB-lite"/>
    </source>
</evidence>
<dbReference type="Pfam" id="PF08659">
    <property type="entry name" value="KR"/>
    <property type="match status" value="1"/>
</dbReference>
<evidence type="ECO:0008006" key="16">
    <source>
        <dbReference type="Google" id="ProtNLM"/>
    </source>
</evidence>
<dbReference type="InterPro" id="IPR049551">
    <property type="entry name" value="PKS_DH_C"/>
</dbReference>
<feature type="domain" description="PKS/mFAS DH" evidence="13">
    <location>
        <begin position="1590"/>
        <end position="1872"/>
    </location>
</feature>
<dbReference type="SUPFAM" id="SSF53901">
    <property type="entry name" value="Thiolase-like"/>
    <property type="match status" value="1"/>
</dbReference>
<dbReference type="InterPro" id="IPR014030">
    <property type="entry name" value="Ketoacyl_synth_N"/>
</dbReference>
<evidence type="ECO:0000256" key="8">
    <source>
        <dbReference type="ARBA" id="ARBA00054155"/>
    </source>
</evidence>
<dbReference type="SUPFAM" id="SSF55048">
    <property type="entry name" value="Probable ACP-binding domain of malonyl-CoA ACP transacylase"/>
    <property type="match status" value="1"/>
</dbReference>
<dbReference type="Gene3D" id="3.40.50.12780">
    <property type="entry name" value="N-terminal domain of ligase-like"/>
    <property type="match status" value="1"/>
</dbReference>
<feature type="region of interest" description="N-terminal hotdog fold" evidence="9">
    <location>
        <begin position="1590"/>
        <end position="1717"/>
    </location>
</feature>
<keyword evidence="6" id="KW-0276">Fatty acid metabolism</keyword>
<dbReference type="SUPFAM" id="SSF56801">
    <property type="entry name" value="Acetyl-CoA synthetase-like"/>
    <property type="match status" value="1"/>
</dbReference>
<dbReference type="InterPro" id="IPR040097">
    <property type="entry name" value="FAAL/FAAC"/>
</dbReference>
<dbReference type="SUPFAM" id="SSF51735">
    <property type="entry name" value="NAD(P)-binding Rossmann-fold domains"/>
    <property type="match status" value="2"/>
</dbReference>
<dbReference type="Pfam" id="PF00109">
    <property type="entry name" value="ketoacyl-synt"/>
    <property type="match status" value="1"/>
</dbReference>
<keyword evidence="4" id="KW-0808">Transferase</keyword>
<evidence type="ECO:0000256" key="1">
    <source>
        <dbReference type="ARBA" id="ARBA00006432"/>
    </source>
</evidence>
<dbReference type="Gene3D" id="3.40.50.1820">
    <property type="entry name" value="alpha/beta hydrolase"/>
    <property type="match status" value="1"/>
</dbReference>
<dbReference type="PANTHER" id="PTHR43775:SF37">
    <property type="entry name" value="SI:DKEY-61P9.11"/>
    <property type="match status" value="1"/>
</dbReference>
<evidence type="ECO:0000259" key="12">
    <source>
        <dbReference type="PROSITE" id="PS52004"/>
    </source>
</evidence>
<dbReference type="InterPro" id="IPR020841">
    <property type="entry name" value="PKS_Beta-ketoAc_synthase_dom"/>
</dbReference>
<name>A0A103E4I7_9BURK</name>
<keyword evidence="2" id="KW-0596">Phosphopantetheine</keyword>
<comment type="similarity">
    <text evidence="1">Belongs to the ATP-dependent AMP-binding enzyme family.</text>
</comment>
<dbReference type="SMART" id="SM00823">
    <property type="entry name" value="PKS_PP"/>
    <property type="match status" value="2"/>
</dbReference>
<protein>
    <recommendedName>
        <fullName evidence="16">Polyketide synthase</fullName>
    </recommendedName>
</protein>
<dbReference type="Gene3D" id="3.30.300.30">
    <property type="match status" value="1"/>
</dbReference>
<evidence type="ECO:0000256" key="7">
    <source>
        <dbReference type="ARBA" id="ARBA00023098"/>
    </source>
</evidence>
<dbReference type="Pfam" id="PF02801">
    <property type="entry name" value="Ketoacyl-synt_C"/>
    <property type="match status" value="1"/>
</dbReference>
<keyword evidence="7" id="KW-0443">Lipid metabolism</keyword>
<feature type="region of interest" description="Disordered" evidence="10">
    <location>
        <begin position="2804"/>
        <end position="2838"/>
    </location>
</feature>
<dbReference type="PROSITE" id="PS52004">
    <property type="entry name" value="KS3_2"/>
    <property type="match status" value="1"/>
</dbReference>
<dbReference type="InterPro" id="IPR014031">
    <property type="entry name" value="Ketoacyl_synth_C"/>
</dbReference>
<accession>A0A103E4I7</accession>
<dbReference type="GO" id="GO:0006633">
    <property type="term" value="P:fatty acid biosynthetic process"/>
    <property type="evidence" value="ECO:0007669"/>
    <property type="project" value="InterPro"/>
</dbReference>
<dbReference type="CDD" id="cd05931">
    <property type="entry name" value="FAAL"/>
    <property type="match status" value="1"/>
</dbReference>
<dbReference type="Pfam" id="PF00550">
    <property type="entry name" value="PP-binding"/>
    <property type="match status" value="2"/>
</dbReference>
<dbReference type="InterPro" id="IPR000873">
    <property type="entry name" value="AMP-dep_synth/lig_dom"/>
</dbReference>
<dbReference type="CDD" id="cd00833">
    <property type="entry name" value="PKS"/>
    <property type="match status" value="1"/>
</dbReference>
<dbReference type="PROSITE" id="PS00606">
    <property type="entry name" value="KS3_1"/>
    <property type="match status" value="1"/>
</dbReference>
<evidence type="ECO:0000256" key="6">
    <source>
        <dbReference type="ARBA" id="ARBA00022832"/>
    </source>
</evidence>
<dbReference type="Pfam" id="PF21089">
    <property type="entry name" value="PKS_DH_N"/>
    <property type="match status" value="1"/>
</dbReference>
<feature type="domain" description="Carrier" evidence="11">
    <location>
        <begin position="2379"/>
        <end position="2454"/>
    </location>
</feature>
<evidence type="ECO:0000259" key="13">
    <source>
        <dbReference type="PROSITE" id="PS52019"/>
    </source>
</evidence>
<dbReference type="Gene3D" id="3.40.47.10">
    <property type="match status" value="1"/>
</dbReference>
<feature type="compositionally biased region" description="Gly residues" evidence="10">
    <location>
        <begin position="2469"/>
        <end position="2479"/>
    </location>
</feature>
<reference evidence="14 15" key="1">
    <citation type="submission" date="2015-11" db="EMBL/GenBank/DDBJ databases">
        <title>Expanding the genomic diversity of Burkholderia species for the development of highly accurate diagnostics.</title>
        <authorList>
            <person name="Sahl J."/>
            <person name="Keim P."/>
            <person name="Wagner D."/>
        </authorList>
    </citation>
    <scope>NUCLEOTIDE SEQUENCE [LARGE SCALE GENOMIC DNA]</scope>
    <source>
        <strain evidence="14 15">TSV85</strain>
    </source>
</reference>
<dbReference type="InterPro" id="IPR014043">
    <property type="entry name" value="Acyl_transferase_dom"/>
</dbReference>
<dbReference type="SMART" id="SM00822">
    <property type="entry name" value="PKS_KR"/>
    <property type="match status" value="1"/>
</dbReference>
<dbReference type="Proteomes" id="UP000062788">
    <property type="component" value="Unassembled WGS sequence"/>
</dbReference>
<feature type="domain" description="Carrier" evidence="11">
    <location>
        <begin position="590"/>
        <end position="665"/>
    </location>
</feature>
<feature type="region of interest" description="C-terminal hotdog fold" evidence="9">
    <location>
        <begin position="1731"/>
        <end position="1872"/>
    </location>
</feature>
<dbReference type="FunFam" id="3.40.366.10:FF:000002">
    <property type="entry name" value="Probable polyketide synthase 2"/>
    <property type="match status" value="1"/>
</dbReference>
<dbReference type="InterPro" id="IPR049900">
    <property type="entry name" value="PKS_mFAS_DH"/>
</dbReference>
<evidence type="ECO:0000313" key="15">
    <source>
        <dbReference type="Proteomes" id="UP000062788"/>
    </source>
</evidence>
<dbReference type="InterPro" id="IPR001031">
    <property type="entry name" value="Thioesterase"/>
</dbReference>
<feature type="active site" description="Proton donor; for dehydratase activity" evidence="9">
    <location>
        <position position="1792"/>
    </location>
</feature>
<evidence type="ECO:0000256" key="5">
    <source>
        <dbReference type="ARBA" id="ARBA00022723"/>
    </source>
</evidence>
<dbReference type="InterPro" id="IPR020802">
    <property type="entry name" value="TesA-like"/>
</dbReference>
<dbReference type="InterPro" id="IPR025110">
    <property type="entry name" value="AMP-bd_C"/>
</dbReference>
<dbReference type="PROSITE" id="PS52019">
    <property type="entry name" value="PKS_MFAS_DH"/>
    <property type="match status" value="1"/>
</dbReference>
<dbReference type="SMART" id="SM00827">
    <property type="entry name" value="PKS_AT"/>
    <property type="match status" value="1"/>
</dbReference>
<dbReference type="InterPro" id="IPR050091">
    <property type="entry name" value="PKS_NRPS_Biosynth_Enz"/>
</dbReference>
<dbReference type="InterPro" id="IPR036736">
    <property type="entry name" value="ACP-like_sf"/>
</dbReference>
<dbReference type="SUPFAM" id="SSF52151">
    <property type="entry name" value="FabD/lysophospholipase-like"/>
    <property type="match status" value="1"/>
</dbReference>
<feature type="active site" description="Proton acceptor; for dehydratase activity" evidence="9">
    <location>
        <position position="1617"/>
    </location>
</feature>
<sequence length="2838" mass="302656">MRRDFADLVSVLRWRGEHERERRAFTYVSDDNLSDAKTLSYGELDTLARAIGATLVARGAAGKPVLLIFGSGLDFIAAFWGCLYAGAIAVPLALPERAGHDGALARIEGVAGDAKPHCVLTTADADAQLATLFAASPALRDLPRIASDRIEPSQASRWQAPEPSGERIACLQYTSGSTGTAKGVMLSHANFLANSERSAAGSGFASDSVLVTWSPMSHAAGLMYGACLPVSIGFHAIHLATQLFIEQPVRWLRAISHFRATHSGGPNFAYDLCVQRVKPEQWQALRLDCWRNAYSSGEAVRAETLRRFAEAAAPSGFNAAACQPCYGISEVTMRVAEAPAGRFPLVRKFDVHALGQGRAIAVADGGASDEGIEALGYGPLERPGRTIRIVDPQMLRRCEDGQVGEVWLSGADVALGYLNRPDDSEQIFRATLADDTGAYLRTGDLGVAFDGELFLVGRLKELIIIRGANHFPQDIEQDVERAAAQAGVERAAAFSHLVAGEEVLVVAAELAADALGRTDEAVAAIREVVSRKHGLRIRDIVFVASGSLPRTGSGKLQRTLCRARYIAGELDAIARAPRRSARAAEYAQRARADLRAYIRRALAERVDLPEDEIGDRPFAEYGLDSLGLVSLAGELSEHLGWPLPPVALYDHPSVDALVRYLTERDTAASSAPAAVPAVRRSGDTAAPVAIIGMYIRFPGGEGLDDYWRLLSEGIDAVTEVPASRWDADALYDPEPGAPGKTNSRWGGFVDGVDQFDRELFGLSERAATDTDPQHRLLLEAAWAAIEDAGIAPAALAGSPTGVFVGISQSDYGRITLARTHDSSPFVSTGASPAVASGRLSYTFDLHGPSMSIDTACSSSLVAVHHACRAIANGECGLALAAGVNLILTPERTISLSHGTFFSPDGKCKPFDASANGYVRSEGVGVVLLKSLDEAVRDGDRIYAVICGSAVNQDGKTNGLTAPNGLAQREVVRAALRSAGLRPRDVHYVEAHGTGTALGDPIEVEALGAVFASDGPRAAPLAIGSLKSNIGHLEAAAGIAGLIKAALCLHRHTLVPTLHLKTLNPNIRFAELPIVVQQRTEPWHAESARVAGVSSFGYSGTNAHVTLAQAPEPAPDAPAARDADASAPHAARSRHVLTLSGANEGAVRELAARYAEYLTHADAAQFADVCFTAATARSHLPYRLAVAGATSADMAGALRSFAEGHARAGSSFARVPAGAAPKIAFLYTGSGAQYAGMGRDLYDTEPVFRDALDRCERILSDVLDFPLTSVMFGEGVDKTLIDELAYLQPALFAFEYAMTELWRSWGIEPHVVIGHSLGELVATCVAGVFDLEDGLRLVATRGLLMQSVPQKGEMLSIVADLARAQEAVRAYPDELAIAALNGPQSIVISGTGAAIGAVQAQLEAEGVKCTRLQVSGAAHSALMDPILDQFEAVASRVTFRPPRISVISNLTGTVASAEYICSPKYWRRHIRDTVRFAQGIETLLDSRCDIVIEVGPRPTLLGLAREIVGDAQGVWLPSVHKGRGSDEQLAESLGAVYAHGGPVDWSAFYPRERHRRLPVPTYPFQRRRYWVSDDRPAAARAPAVRAGGAGHPLLGQPLGILGAFEQPLSALPAFIGEHHVFGRVVFPGAGFIETALALARTRWGAATYRLSDVNLMAALVVGDADERHLHIHALADGDDTLHVRIFSGTPGGGEQAAGDSVPPSEHVRVDVQRAGDAAPSHIDWAALRARCDERVSAADQYQSLHKLGLQIGPAFQGMREIWRGDGEAVAEIELDDARSREIGQYLIHPAMLDCGFQLSGVAQRVMQGLSVPVGVERITFFASPGKRVRCHARIREQQGPHIKSDVRFFDADGRLLIEIEGYVKRAVRPETLIGASADWARWVWQQEWSPAAAVRVAARAPAAGGRHWLVLARGEFAAGLQRSLAAAGDACTLVVHGDHYARLRDGRFVATGNDADEFEQIVRQAAAHSGPVTDIVYAWPVDADAGGGPHDWRRSLETNGRAALHVVQGALAYMDKSGAALRISFATRGAQPAGAAPVAFDQAPLWGFARVVRREHPELEGRLIDLDPQHTVDAQADWLANELRDAPAGAQDGAGAEVAVRAGTRYTPRLARFRPGAAVPENRVRADATYLVTGGLSGLGLAAARRLVERGARALALVGRRGSTQEAEPVLQWMHAQGARVSVYRADVSRADDVARVLADVRRTLPPLRGVMHCAGLTADGALERQTWAGFNDVFGPKADGAWHLHQETLADTLDFFVLFSSNSALVGLGGQANYAAANAFLDAFAHYRLAHGLPALAINWGPWAEVGLAVRAKLAKERLTIDPRIGLQVLDGLLDAGANVPQVVVPTTTAQNSPASTQAPAATALLERLASMGPDERLAALREFVRESVAAVSGKAVGDVPDDQPVVDLGLDSLMTVELRLKLGSAMGGKRLPSTFTLNHPSVAAMADQLMRDLPALAPQAQARADGATAGGAHAGAAGGQTPERAGAASGAAAGEASNVVSLPGDASKTPLVLVHGMGGYAWSYLPLRQYLGDRPITLLNKVLGGETLPEYVALLVETLRSRQPHGPYLLGGWSAGGRLAFEVAALLERQGERVLGVLMFDVYRQTGVRLEKFIEARKLMDVDPSHDALAGMHPIERLVTVFGTDIRLASASDVLHLARLVLPHVSAPPQLASAGMAQTAQWFLDQLAENGRGLMLPDPSGETTEALETLFTIRRFYRMTMGEIDGPVTLAARAFSINVEGNVFSRGWERHFAEPIRELDVRIDAVEAPQLTPFSRFAEHIALFDRENVQRFGPQVAEFVASLDGDTSGKHDAGSQQADGPRKEEERNATAILSDHA</sequence>
<dbReference type="InterPro" id="IPR016035">
    <property type="entry name" value="Acyl_Trfase/lysoPLipase"/>
</dbReference>
<dbReference type="SUPFAM" id="SSF47336">
    <property type="entry name" value="ACP-like"/>
    <property type="match status" value="2"/>
</dbReference>
<dbReference type="FunFam" id="3.40.50.12780:FF:000013">
    <property type="entry name" value="Long-chain-fatty-acid--AMP ligase FadD32"/>
    <property type="match status" value="1"/>
</dbReference>
<dbReference type="EMBL" id="LOWA01000020">
    <property type="protein sequence ID" value="KVE28215.1"/>
    <property type="molecule type" value="Genomic_DNA"/>
</dbReference>
<dbReference type="PANTHER" id="PTHR43775">
    <property type="entry name" value="FATTY ACID SYNTHASE"/>
    <property type="match status" value="1"/>
</dbReference>
<dbReference type="Gene3D" id="3.30.70.3290">
    <property type="match status" value="1"/>
</dbReference>
<dbReference type="InterPro" id="IPR016036">
    <property type="entry name" value="Malonyl_transacylase_ACP-bd"/>
</dbReference>
<dbReference type="SMART" id="SM00825">
    <property type="entry name" value="PKS_KS"/>
    <property type="match status" value="1"/>
</dbReference>
<evidence type="ECO:0000256" key="9">
    <source>
        <dbReference type="PROSITE-ProRule" id="PRU01363"/>
    </source>
</evidence>
<dbReference type="SMART" id="SM00824">
    <property type="entry name" value="PKS_TE"/>
    <property type="match status" value="1"/>
</dbReference>
<keyword evidence="5" id="KW-0479">Metal-binding</keyword>
<feature type="region of interest" description="Disordered" evidence="10">
    <location>
        <begin position="2461"/>
        <end position="2491"/>
    </location>
</feature>
<dbReference type="CDD" id="cd08955">
    <property type="entry name" value="KR_2_FAS_SDR_x"/>
    <property type="match status" value="1"/>
</dbReference>
<dbReference type="SMART" id="SM01294">
    <property type="entry name" value="PKS_PP_betabranch"/>
    <property type="match status" value="1"/>
</dbReference>
<dbReference type="PROSITE" id="PS00455">
    <property type="entry name" value="AMP_BINDING"/>
    <property type="match status" value="1"/>
</dbReference>
<keyword evidence="15" id="KW-1185">Reference proteome</keyword>
<dbReference type="InterPro" id="IPR020845">
    <property type="entry name" value="AMP-binding_CS"/>
</dbReference>
<dbReference type="Gene3D" id="3.40.366.10">
    <property type="entry name" value="Malonyl-Coenzyme A Acyl Carrier Protein, domain 2"/>
    <property type="match status" value="1"/>
</dbReference>
<dbReference type="Pfam" id="PF00501">
    <property type="entry name" value="AMP-binding"/>
    <property type="match status" value="1"/>
</dbReference>
<dbReference type="InterPro" id="IPR020807">
    <property type="entry name" value="PKS_DH"/>
</dbReference>
<dbReference type="InterPro" id="IPR049552">
    <property type="entry name" value="PKS_DH_N"/>
</dbReference>